<reference evidence="1" key="1">
    <citation type="submission" date="2020-08" db="EMBL/GenBank/DDBJ databases">
        <title>Multicomponent nature underlies the extraordinary mechanical properties of spider dragline silk.</title>
        <authorList>
            <person name="Kono N."/>
            <person name="Nakamura H."/>
            <person name="Mori M."/>
            <person name="Yoshida Y."/>
            <person name="Ohtoshi R."/>
            <person name="Malay A.D."/>
            <person name="Moran D.A.P."/>
            <person name="Tomita M."/>
            <person name="Numata K."/>
            <person name="Arakawa K."/>
        </authorList>
    </citation>
    <scope>NUCLEOTIDE SEQUENCE</scope>
</reference>
<protein>
    <submittedName>
        <fullName evidence="1">Uncharacterized protein</fullName>
    </submittedName>
</protein>
<name>A0A8X6P659_NEPPI</name>
<accession>A0A8X6P659</accession>
<dbReference type="OrthoDB" id="10363987at2759"/>
<keyword evidence="2" id="KW-1185">Reference proteome</keyword>
<sequence>MLRILMAINCRNYYCFSERRLKGKRILLAKSGFVSTETRKQRRKSREVESPVPTANDLIYGAKTLKSCLFCGKVHNSQDCFKAQRMSFEKKTRYFKEE</sequence>
<proteinExistence type="predicted"/>
<comment type="caution">
    <text evidence="1">The sequence shown here is derived from an EMBL/GenBank/DDBJ whole genome shotgun (WGS) entry which is preliminary data.</text>
</comment>
<evidence type="ECO:0000313" key="2">
    <source>
        <dbReference type="Proteomes" id="UP000887013"/>
    </source>
</evidence>
<dbReference type="AlphaFoldDB" id="A0A8X6P659"/>
<organism evidence="1 2">
    <name type="scientific">Nephila pilipes</name>
    <name type="common">Giant wood spider</name>
    <name type="synonym">Nephila maculata</name>
    <dbReference type="NCBI Taxonomy" id="299642"/>
    <lineage>
        <taxon>Eukaryota</taxon>
        <taxon>Metazoa</taxon>
        <taxon>Ecdysozoa</taxon>
        <taxon>Arthropoda</taxon>
        <taxon>Chelicerata</taxon>
        <taxon>Arachnida</taxon>
        <taxon>Araneae</taxon>
        <taxon>Araneomorphae</taxon>
        <taxon>Entelegynae</taxon>
        <taxon>Araneoidea</taxon>
        <taxon>Nephilidae</taxon>
        <taxon>Nephila</taxon>
    </lineage>
</organism>
<evidence type="ECO:0000313" key="1">
    <source>
        <dbReference type="EMBL" id="GFT53356.1"/>
    </source>
</evidence>
<dbReference type="Proteomes" id="UP000887013">
    <property type="component" value="Unassembled WGS sequence"/>
</dbReference>
<gene>
    <name evidence="1" type="ORF">NPIL_690911</name>
</gene>
<dbReference type="EMBL" id="BMAW01112591">
    <property type="protein sequence ID" value="GFT53356.1"/>
    <property type="molecule type" value="Genomic_DNA"/>
</dbReference>